<name>A0A554VAH6_9FLAO</name>
<dbReference type="EMBL" id="VLNR01000128">
    <property type="protein sequence ID" value="TSE03043.1"/>
    <property type="molecule type" value="Genomic_DNA"/>
</dbReference>
<dbReference type="InterPro" id="IPR029057">
    <property type="entry name" value="PRTase-like"/>
</dbReference>
<gene>
    <name evidence="1" type="ORF">FOF46_30120</name>
</gene>
<dbReference type="Proteomes" id="UP000318833">
    <property type="component" value="Unassembled WGS sequence"/>
</dbReference>
<organism evidence="1 2">
    <name type="scientific">Aquimarina algiphila</name>
    <dbReference type="NCBI Taxonomy" id="2047982"/>
    <lineage>
        <taxon>Bacteria</taxon>
        <taxon>Pseudomonadati</taxon>
        <taxon>Bacteroidota</taxon>
        <taxon>Flavobacteriia</taxon>
        <taxon>Flavobacteriales</taxon>
        <taxon>Flavobacteriaceae</taxon>
        <taxon>Aquimarina</taxon>
    </lineage>
</organism>
<accession>A0A554VAH6</accession>
<protein>
    <submittedName>
        <fullName evidence="1">Phosphoribosyltransferase</fullName>
    </submittedName>
</protein>
<keyword evidence="1" id="KW-0328">Glycosyltransferase</keyword>
<comment type="caution">
    <text evidence="1">The sequence shown here is derived from an EMBL/GenBank/DDBJ whole genome shotgun (WGS) entry which is preliminary data.</text>
</comment>
<keyword evidence="2" id="KW-1185">Reference proteome</keyword>
<dbReference type="SUPFAM" id="SSF53271">
    <property type="entry name" value="PRTase-like"/>
    <property type="match status" value="1"/>
</dbReference>
<keyword evidence="1" id="KW-0808">Transferase</keyword>
<dbReference type="CDD" id="cd06223">
    <property type="entry name" value="PRTases_typeI"/>
    <property type="match status" value="1"/>
</dbReference>
<dbReference type="RefSeq" id="WP_143919133.1">
    <property type="nucleotide sequence ID" value="NZ_CANMIK010000115.1"/>
</dbReference>
<dbReference type="InterPro" id="IPR000836">
    <property type="entry name" value="PRTase_dom"/>
</dbReference>
<sequence length="207" mass="22900">MLSDLEFATLLVYSPRGSSKNAILSKQICGAFKNGIIKPTNTSVRHINNNQQLSDFFGDNCVLVPVPRSSPISEETLWPTKVIAEGLVNNGIGNEVVTCLKRVTAVPKSSFQDGATTRPSVQQHYESLDVEAVMINSDQIILIDDVLTLGRTAMACASILKERFPNVEIKMFGMMRTRSFKDNNILIDPKVGTMRYNNYSGKVQMPD</sequence>
<reference evidence="1 2" key="1">
    <citation type="submission" date="2019-07" db="EMBL/GenBank/DDBJ databases">
        <title>The draft genome sequence of Aquimarina algiphila M91.</title>
        <authorList>
            <person name="Meng X."/>
        </authorList>
    </citation>
    <scope>NUCLEOTIDE SEQUENCE [LARGE SCALE GENOMIC DNA]</scope>
    <source>
        <strain evidence="1 2">M91</strain>
    </source>
</reference>
<evidence type="ECO:0000313" key="2">
    <source>
        <dbReference type="Proteomes" id="UP000318833"/>
    </source>
</evidence>
<dbReference type="GO" id="GO:0016757">
    <property type="term" value="F:glycosyltransferase activity"/>
    <property type="evidence" value="ECO:0007669"/>
    <property type="project" value="UniProtKB-KW"/>
</dbReference>
<dbReference type="Gene3D" id="3.40.50.2020">
    <property type="match status" value="1"/>
</dbReference>
<dbReference type="AlphaFoldDB" id="A0A554VAH6"/>
<proteinExistence type="predicted"/>
<evidence type="ECO:0000313" key="1">
    <source>
        <dbReference type="EMBL" id="TSE03043.1"/>
    </source>
</evidence>
<dbReference type="OrthoDB" id="7849158at2"/>